<dbReference type="EMBL" id="WTYS01000001">
    <property type="protein sequence ID" value="MXO57618.1"/>
    <property type="molecule type" value="Genomic_DNA"/>
</dbReference>
<evidence type="ECO:0000313" key="2">
    <source>
        <dbReference type="EMBL" id="MXO57618.1"/>
    </source>
</evidence>
<name>A0A6I4SQH0_9SPHN</name>
<sequence>MCGDKLHGSYDFGDIGKMTGSNGDDWRQDFPELAEIAEGLADQPGG</sequence>
<keyword evidence="3" id="KW-1185">Reference proteome</keyword>
<comment type="caution">
    <text evidence="2">The sequence shown here is derived from an EMBL/GenBank/DDBJ whole genome shotgun (WGS) entry which is preliminary data.</text>
</comment>
<reference evidence="2 3" key="1">
    <citation type="submission" date="2019-12" db="EMBL/GenBank/DDBJ databases">
        <title>Genomic-based taxomic classification of the family Erythrobacteraceae.</title>
        <authorList>
            <person name="Xu L."/>
        </authorList>
    </citation>
    <scope>NUCLEOTIDE SEQUENCE [LARGE SCALE GENOMIC DNA]</scope>
    <source>
        <strain evidence="2 3">JCM 17802</strain>
    </source>
</reference>
<feature type="region of interest" description="Disordered" evidence="1">
    <location>
        <begin position="1"/>
        <end position="27"/>
    </location>
</feature>
<evidence type="ECO:0000256" key="1">
    <source>
        <dbReference type="SAM" id="MobiDB-lite"/>
    </source>
</evidence>
<organism evidence="2 3">
    <name type="scientific">Pontixanthobacter gangjinensis</name>
    <dbReference type="NCBI Taxonomy" id="1028742"/>
    <lineage>
        <taxon>Bacteria</taxon>
        <taxon>Pseudomonadati</taxon>
        <taxon>Pseudomonadota</taxon>
        <taxon>Alphaproteobacteria</taxon>
        <taxon>Sphingomonadales</taxon>
        <taxon>Erythrobacteraceae</taxon>
        <taxon>Pontixanthobacter</taxon>
    </lineage>
</organism>
<accession>A0A6I4SQH0</accession>
<dbReference type="Proteomes" id="UP000468943">
    <property type="component" value="Unassembled WGS sequence"/>
</dbReference>
<protein>
    <submittedName>
        <fullName evidence="2">Uncharacterized protein</fullName>
    </submittedName>
</protein>
<dbReference type="AlphaFoldDB" id="A0A6I4SQH0"/>
<proteinExistence type="predicted"/>
<gene>
    <name evidence="2" type="ORF">GRI36_12085</name>
</gene>
<evidence type="ECO:0000313" key="3">
    <source>
        <dbReference type="Proteomes" id="UP000468943"/>
    </source>
</evidence>